<reference evidence="1" key="1">
    <citation type="submission" date="2021-12" db="EMBL/GenBank/DDBJ databases">
        <authorList>
            <person name="Veyrier F.J."/>
        </authorList>
    </citation>
    <scope>NUCLEOTIDE SEQUENCE</scope>
    <source>
        <strain evidence="1">SAG 1488-6</strain>
    </source>
</reference>
<protein>
    <submittedName>
        <fullName evidence="1">Uncharacterized protein</fullName>
    </submittedName>
</protein>
<dbReference type="EMBL" id="CP091512">
    <property type="protein sequence ID" value="UOO91676.1"/>
    <property type="molecule type" value="Genomic_DNA"/>
</dbReference>
<name>A0ABY4E7C0_VITST</name>
<reference evidence="1" key="2">
    <citation type="journal article" date="2022" name="Res Sq">
        <title>Evolution of multicellular longitudinally dividing oral cavity symbionts (Neisseriaceae).</title>
        <authorList>
            <person name="Nyongesa S."/>
            <person name="Weber P."/>
            <person name="Bernet E."/>
            <person name="Pullido F."/>
            <person name="Nieckarz M."/>
            <person name="Delaby M."/>
            <person name="Nieves C."/>
            <person name="Viehboeck T."/>
            <person name="Krause N."/>
            <person name="Rivera-Millot A."/>
            <person name="Nakamura A."/>
            <person name="Vischer N."/>
            <person name="VanNieuwenhze M."/>
            <person name="Brun Y."/>
            <person name="Cava F."/>
            <person name="Bulgheresi S."/>
            <person name="Veyrier F."/>
        </authorList>
    </citation>
    <scope>NUCLEOTIDE SEQUENCE</scope>
    <source>
        <strain evidence="1">SAG 1488-6</strain>
    </source>
</reference>
<dbReference type="RefSeq" id="WP_019958352.1">
    <property type="nucleotide sequence ID" value="NZ_CP091512.1"/>
</dbReference>
<keyword evidence="2" id="KW-1185">Reference proteome</keyword>
<organism evidence="1 2">
    <name type="scientific">Vitreoscilla stercoraria</name>
    <dbReference type="NCBI Taxonomy" id="61"/>
    <lineage>
        <taxon>Bacteria</taxon>
        <taxon>Pseudomonadati</taxon>
        <taxon>Pseudomonadota</taxon>
        <taxon>Betaproteobacteria</taxon>
        <taxon>Neisseriales</taxon>
        <taxon>Neisseriaceae</taxon>
        <taxon>Vitreoscilla</taxon>
    </lineage>
</organism>
<proteinExistence type="predicted"/>
<sequence length="69" mass="7965">MNHLQLIQGKQAELSLQEIIYKQIKRLNEGNKKYCLELIMLLEADERIIFLNAFMVAMNHLGHNNIAAA</sequence>
<evidence type="ECO:0000313" key="2">
    <source>
        <dbReference type="Proteomes" id="UP000832034"/>
    </source>
</evidence>
<accession>A0ABY4E7C0</accession>
<gene>
    <name evidence="1" type="ORF">LVJ81_08470</name>
</gene>
<evidence type="ECO:0000313" key="1">
    <source>
        <dbReference type="EMBL" id="UOO91676.1"/>
    </source>
</evidence>
<dbReference type="Proteomes" id="UP000832034">
    <property type="component" value="Chromosome"/>
</dbReference>